<evidence type="ECO:0000313" key="2">
    <source>
        <dbReference type="EMBL" id="GET03572.1"/>
    </source>
</evidence>
<keyword evidence="1" id="KW-0472">Membrane</keyword>
<feature type="transmembrane region" description="Helical" evidence="1">
    <location>
        <begin position="14"/>
        <end position="38"/>
    </location>
</feature>
<reference evidence="2" key="1">
    <citation type="submission" date="2019-10" db="EMBL/GenBank/DDBJ databases">
        <title>Conservation and host-specific expression of non-tandemly repeated heterogenous ribosome RNA gene in arbuscular mycorrhizal fungi.</title>
        <authorList>
            <person name="Maeda T."/>
            <person name="Kobayashi Y."/>
            <person name="Nakagawa T."/>
            <person name="Ezawa T."/>
            <person name="Yamaguchi K."/>
            <person name="Bino T."/>
            <person name="Nishimoto Y."/>
            <person name="Shigenobu S."/>
            <person name="Kawaguchi M."/>
        </authorList>
    </citation>
    <scope>NUCLEOTIDE SEQUENCE</scope>
    <source>
        <strain evidence="2">HR1</strain>
    </source>
</reference>
<accession>A0A8H3MFU2</accession>
<keyword evidence="1" id="KW-1133">Transmembrane helix</keyword>
<gene>
    <name evidence="2" type="ORF">RCL2_002990700</name>
</gene>
<sequence>MAGLSRRDWKEKIIFIKFFFFFLIIVNFRLYFLFLILLRNDMGRNPGTKQSVKIDDIRVSEQINGEISVYNRRNFLKLQRKVQLRKKQNQQQARKLIEQLIQTIRYPGIPPLFESFIESLLFYRCSHHRSQSRCSHHCSQSRCSHHRSQFNDKVRLWDESIKCLFLRTRNPRGEAFDDHLNNTHSSGGQQKNKIIGVESEDMKEWELERSYNKIKTKAPPTSLLTNISKQGRYLFKRNFDSFNIPSSIVLIVNYPVRTE</sequence>
<keyword evidence="1" id="KW-0812">Transmembrane</keyword>
<evidence type="ECO:0000313" key="3">
    <source>
        <dbReference type="Proteomes" id="UP000615446"/>
    </source>
</evidence>
<dbReference type="AlphaFoldDB" id="A0A8H3MFU2"/>
<evidence type="ECO:0000256" key="1">
    <source>
        <dbReference type="SAM" id="Phobius"/>
    </source>
</evidence>
<organism evidence="2 3">
    <name type="scientific">Rhizophagus clarus</name>
    <dbReference type="NCBI Taxonomy" id="94130"/>
    <lineage>
        <taxon>Eukaryota</taxon>
        <taxon>Fungi</taxon>
        <taxon>Fungi incertae sedis</taxon>
        <taxon>Mucoromycota</taxon>
        <taxon>Glomeromycotina</taxon>
        <taxon>Glomeromycetes</taxon>
        <taxon>Glomerales</taxon>
        <taxon>Glomeraceae</taxon>
        <taxon>Rhizophagus</taxon>
    </lineage>
</organism>
<proteinExistence type="predicted"/>
<comment type="caution">
    <text evidence="2">The sequence shown here is derived from an EMBL/GenBank/DDBJ whole genome shotgun (WGS) entry which is preliminary data.</text>
</comment>
<dbReference type="Proteomes" id="UP000615446">
    <property type="component" value="Unassembled WGS sequence"/>
</dbReference>
<name>A0A8H3MFU2_9GLOM</name>
<protein>
    <submittedName>
        <fullName evidence="2">Uncharacterized protein</fullName>
    </submittedName>
</protein>
<dbReference type="EMBL" id="BLAL01000324">
    <property type="protein sequence ID" value="GET03572.1"/>
    <property type="molecule type" value="Genomic_DNA"/>
</dbReference>